<sequence length="67" mass="6736">MNTARLALTVALACVLSAPAADAATKRKSAAKKKRPAATKKVPAPVPEDTFTPPDEAAPASDAPVAP</sequence>
<feature type="compositionally biased region" description="Low complexity" evidence="1">
    <location>
        <begin position="53"/>
        <end position="67"/>
    </location>
</feature>
<feature type="compositionally biased region" description="Basic residues" evidence="1">
    <location>
        <begin position="26"/>
        <end position="38"/>
    </location>
</feature>
<organism evidence="3 4">
    <name type="scientific">Corallococcus exercitus</name>
    <dbReference type="NCBI Taxonomy" id="2316736"/>
    <lineage>
        <taxon>Bacteria</taxon>
        <taxon>Pseudomonadati</taxon>
        <taxon>Myxococcota</taxon>
        <taxon>Myxococcia</taxon>
        <taxon>Myxococcales</taxon>
        <taxon>Cystobacterineae</taxon>
        <taxon>Myxococcaceae</taxon>
        <taxon>Corallococcus</taxon>
    </lineage>
</organism>
<name>A0A7Y4JTP8_9BACT</name>
<feature type="region of interest" description="Disordered" evidence="1">
    <location>
        <begin position="20"/>
        <end position="67"/>
    </location>
</feature>
<reference evidence="3 4" key="1">
    <citation type="submission" date="2020-05" db="EMBL/GenBank/DDBJ databases">
        <authorList>
            <person name="Whitworth D."/>
        </authorList>
    </citation>
    <scope>NUCLEOTIDE SEQUENCE [LARGE SCALE GENOMIC DNA]</scope>
    <source>
        <strain evidence="3 4">CA046A</strain>
    </source>
</reference>
<dbReference type="Proteomes" id="UP000528460">
    <property type="component" value="Unassembled WGS sequence"/>
</dbReference>
<dbReference type="EMBL" id="JABFJW010000132">
    <property type="protein sequence ID" value="NOK10984.1"/>
    <property type="molecule type" value="Genomic_DNA"/>
</dbReference>
<keyword evidence="2" id="KW-0732">Signal</keyword>
<proteinExistence type="predicted"/>
<feature type="signal peptide" evidence="2">
    <location>
        <begin position="1"/>
        <end position="23"/>
    </location>
</feature>
<dbReference type="AlphaFoldDB" id="A0A7Y4JTP8"/>
<feature type="chain" id="PRO_5030856106" evidence="2">
    <location>
        <begin position="24"/>
        <end position="67"/>
    </location>
</feature>
<feature type="non-terminal residue" evidence="3">
    <location>
        <position position="67"/>
    </location>
</feature>
<comment type="caution">
    <text evidence="3">The sequence shown here is derived from an EMBL/GenBank/DDBJ whole genome shotgun (WGS) entry which is preliminary data.</text>
</comment>
<dbReference type="RefSeq" id="WP_216623018.1">
    <property type="nucleotide sequence ID" value="NZ_JABFJW010000132.1"/>
</dbReference>
<evidence type="ECO:0000313" key="4">
    <source>
        <dbReference type="Proteomes" id="UP000528460"/>
    </source>
</evidence>
<evidence type="ECO:0000256" key="2">
    <source>
        <dbReference type="SAM" id="SignalP"/>
    </source>
</evidence>
<evidence type="ECO:0000256" key="1">
    <source>
        <dbReference type="SAM" id="MobiDB-lite"/>
    </source>
</evidence>
<evidence type="ECO:0000313" key="3">
    <source>
        <dbReference type="EMBL" id="NOK10984.1"/>
    </source>
</evidence>
<gene>
    <name evidence="3" type="ORF">HNS30_18250</name>
</gene>
<protein>
    <submittedName>
        <fullName evidence="3">Uncharacterized protein</fullName>
    </submittedName>
</protein>
<accession>A0A7Y4JTP8</accession>